<dbReference type="Proteomes" id="UP000298049">
    <property type="component" value="Chromosome"/>
</dbReference>
<keyword evidence="1" id="KW-0812">Transmembrane</keyword>
<organism evidence="3 4">
    <name type="scientific">Hydrocarboniclastica marina</name>
    <dbReference type="NCBI Taxonomy" id="2259620"/>
    <lineage>
        <taxon>Bacteria</taxon>
        <taxon>Pseudomonadati</taxon>
        <taxon>Pseudomonadota</taxon>
        <taxon>Gammaproteobacteria</taxon>
        <taxon>Alteromonadales</taxon>
        <taxon>Alteromonadaceae</taxon>
        <taxon>Hydrocarboniclastica</taxon>
    </lineage>
</organism>
<evidence type="ECO:0000256" key="1">
    <source>
        <dbReference type="SAM" id="Phobius"/>
    </source>
</evidence>
<proteinExistence type="predicted"/>
<feature type="domain" description="M23ase beta-sheet core" evidence="2">
    <location>
        <begin position="197"/>
        <end position="285"/>
    </location>
</feature>
<dbReference type="Gene3D" id="2.70.70.10">
    <property type="entry name" value="Glucose Permease (Domain IIA)"/>
    <property type="match status" value="1"/>
</dbReference>
<keyword evidence="1" id="KW-1133">Transmembrane helix</keyword>
<keyword evidence="1" id="KW-0472">Membrane</keyword>
<dbReference type="InterPro" id="IPR016047">
    <property type="entry name" value="M23ase_b-sheet_dom"/>
</dbReference>
<dbReference type="CDD" id="cd12797">
    <property type="entry name" value="M23_peptidase"/>
    <property type="match status" value="1"/>
</dbReference>
<dbReference type="EMBL" id="CP031093">
    <property type="protein sequence ID" value="QCF27199.1"/>
    <property type="molecule type" value="Genomic_DNA"/>
</dbReference>
<dbReference type="PANTHER" id="PTHR21666:SF285">
    <property type="entry name" value="M23 FAMILY METALLOPEPTIDASE"/>
    <property type="match status" value="1"/>
</dbReference>
<feature type="transmembrane region" description="Helical" evidence="1">
    <location>
        <begin position="6"/>
        <end position="23"/>
    </location>
</feature>
<protein>
    <submittedName>
        <fullName evidence="3">M23 family peptidase</fullName>
    </submittedName>
</protein>
<reference evidence="3 4" key="1">
    <citation type="submission" date="2018-07" db="EMBL/GenBank/DDBJ databases">
        <title>Marsedoiliclastica nanhaica gen. nov. sp. nov., a novel marine hydrocarbonoclastic bacterium isolated from an in-situ enriched hydrocarbon-degrading consortium in deep-sea sediment.</title>
        <authorList>
            <person name="Dong C."/>
            <person name="Ma T."/>
            <person name="Liu R."/>
            <person name="Shao Z."/>
        </authorList>
    </citation>
    <scope>NUCLEOTIDE SEQUENCE [LARGE SCALE GENOMIC DNA]</scope>
    <source>
        <strain evidence="4">soil36-7</strain>
    </source>
</reference>
<evidence type="ECO:0000313" key="3">
    <source>
        <dbReference type="EMBL" id="QCF27199.1"/>
    </source>
</evidence>
<name>A0A4P7XJA5_9ALTE</name>
<sequence>MIALVIAVQIALPLVLLLWLALFPAANRLGLFLQAAGIGATVLALALVSQWALTAWWLPWLYGTLWLSSTLTLPARRQWSSMPTTPQSVVRWLPVFVSLFLLGAGGWYGTKAVSGRFMPNTATVDIVNPFGPGTYMVGHGGSNTLVNGHLKTLDLNTERFRPWRGQSYAVDFFGVGPWGFRAAGFQPGDPADYAIFGARLHAPCTGEVIAAEGRMPDFRVPDQDMVNRLGNHVILRCDDADIVLAHMRQNRVTVSPGDTVTVGSLLGEVGNSGASTEPHLHIHAQRPPPEGAPPIAGEPLAVRIDGRFLVRNDRLSGRE</sequence>
<dbReference type="RefSeq" id="WP_136549909.1">
    <property type="nucleotide sequence ID" value="NZ_CP031093.1"/>
</dbReference>
<dbReference type="PANTHER" id="PTHR21666">
    <property type="entry name" value="PEPTIDASE-RELATED"/>
    <property type="match status" value="1"/>
</dbReference>
<feature type="transmembrane region" description="Helical" evidence="1">
    <location>
        <begin position="89"/>
        <end position="108"/>
    </location>
</feature>
<dbReference type="Pfam" id="PF01551">
    <property type="entry name" value="Peptidase_M23"/>
    <property type="match status" value="1"/>
</dbReference>
<dbReference type="KEGG" id="hmi:soil367_15380"/>
<dbReference type="SUPFAM" id="SSF51261">
    <property type="entry name" value="Duplicated hybrid motif"/>
    <property type="match status" value="1"/>
</dbReference>
<dbReference type="OrthoDB" id="5489603at2"/>
<feature type="transmembrane region" description="Helical" evidence="1">
    <location>
        <begin position="35"/>
        <end position="58"/>
    </location>
</feature>
<dbReference type="GO" id="GO:0004222">
    <property type="term" value="F:metalloendopeptidase activity"/>
    <property type="evidence" value="ECO:0007669"/>
    <property type="project" value="TreeGrafter"/>
</dbReference>
<keyword evidence="4" id="KW-1185">Reference proteome</keyword>
<accession>A0A4P7XJA5</accession>
<dbReference type="InterPro" id="IPR011055">
    <property type="entry name" value="Dup_hybrid_motif"/>
</dbReference>
<evidence type="ECO:0000259" key="2">
    <source>
        <dbReference type="Pfam" id="PF01551"/>
    </source>
</evidence>
<dbReference type="AlphaFoldDB" id="A0A4P7XJA5"/>
<gene>
    <name evidence="3" type="ORF">soil367_15380</name>
</gene>
<dbReference type="InterPro" id="IPR050570">
    <property type="entry name" value="Cell_wall_metabolism_enzyme"/>
</dbReference>
<evidence type="ECO:0000313" key="4">
    <source>
        <dbReference type="Proteomes" id="UP000298049"/>
    </source>
</evidence>